<dbReference type="AlphaFoldDB" id="A0AAF0EIF5"/>
<name>A0AAF0EIF5_9BASI</name>
<keyword evidence="3" id="KW-1185">Reference proteome</keyword>
<evidence type="ECO:0000313" key="3">
    <source>
        <dbReference type="Proteomes" id="UP001213623"/>
    </source>
</evidence>
<reference evidence="2" key="1">
    <citation type="submission" date="2023-03" db="EMBL/GenBank/DDBJ databases">
        <title>Mating type loci evolution in Malassezia.</title>
        <authorList>
            <person name="Coelho M.A."/>
        </authorList>
    </citation>
    <scope>NUCLEOTIDE SEQUENCE</scope>
    <source>
        <strain evidence="2">CBS 9557</strain>
    </source>
</reference>
<organism evidence="2 3">
    <name type="scientific">Malassezia nana</name>
    <dbReference type="NCBI Taxonomy" id="180528"/>
    <lineage>
        <taxon>Eukaryota</taxon>
        <taxon>Fungi</taxon>
        <taxon>Dikarya</taxon>
        <taxon>Basidiomycota</taxon>
        <taxon>Ustilaginomycotina</taxon>
        <taxon>Malasseziomycetes</taxon>
        <taxon>Malasseziales</taxon>
        <taxon>Malasseziaceae</taxon>
        <taxon>Malassezia</taxon>
    </lineage>
</organism>
<feature type="domain" description="DUF7721" evidence="1">
    <location>
        <begin position="34"/>
        <end position="112"/>
    </location>
</feature>
<sequence>MENFVNMGRQFLQNQQGNGEANNGGGFDIQNMVSNAMGHNEQQNQNGQSQLFSQVTSFLQQKQNQGQINDQVNESDLMSSFKKVMQGGGGGSSQEVGQAAAVGAFQQMFGQGGQQANGGSTDMLISKAISLVQKHGGDSEAMNHASETVMKLVMKHKLQSMLGGGNLSGLMSLLS</sequence>
<dbReference type="Proteomes" id="UP001213623">
    <property type="component" value="Chromosome 2"/>
</dbReference>
<dbReference type="EMBL" id="CP119893">
    <property type="protein sequence ID" value="WFD26224.1"/>
    <property type="molecule type" value="Genomic_DNA"/>
</dbReference>
<dbReference type="PANTHER" id="PTHR39477">
    <property type="entry name" value="CHROMOSOME 8, WHOLE GENOME SHOTGUN SEQUENCE"/>
    <property type="match status" value="1"/>
</dbReference>
<protein>
    <recommendedName>
        <fullName evidence="1">DUF7721 domain-containing protein</fullName>
    </recommendedName>
</protein>
<dbReference type="Pfam" id="PF24845">
    <property type="entry name" value="DUF7721"/>
    <property type="match status" value="1"/>
</dbReference>
<proteinExistence type="predicted"/>
<dbReference type="InterPro" id="IPR056138">
    <property type="entry name" value="DUF7721"/>
</dbReference>
<evidence type="ECO:0000313" key="2">
    <source>
        <dbReference type="EMBL" id="WFD26224.1"/>
    </source>
</evidence>
<dbReference type="PANTHER" id="PTHR39477:SF1">
    <property type="entry name" value="BETA-FLANKING PROTEIN"/>
    <property type="match status" value="1"/>
</dbReference>
<accession>A0AAF0EIF5</accession>
<evidence type="ECO:0000259" key="1">
    <source>
        <dbReference type="Pfam" id="PF24845"/>
    </source>
</evidence>
<gene>
    <name evidence="2" type="ORF">MNAN1_001201</name>
</gene>